<protein>
    <submittedName>
        <fullName evidence="3">Uncharacterized protein YbjT (DUF2867 family)</fullName>
    </submittedName>
</protein>
<dbReference type="Pfam" id="PF13460">
    <property type="entry name" value="NAD_binding_10"/>
    <property type="match status" value="1"/>
</dbReference>
<dbReference type="Gene3D" id="3.40.50.720">
    <property type="entry name" value="NAD(P)-binding Rossmann-like Domain"/>
    <property type="match status" value="1"/>
</dbReference>
<proteinExistence type="predicted"/>
<dbReference type="InterPro" id="IPR016040">
    <property type="entry name" value="NAD(P)-bd_dom"/>
</dbReference>
<comment type="caution">
    <text evidence="3">The sequence shown here is derived from an EMBL/GenBank/DDBJ whole genome shotgun (WGS) entry which is preliminary data.</text>
</comment>
<gene>
    <name evidence="3" type="ORF">BDK89_2683</name>
</gene>
<dbReference type="OrthoDB" id="3510772at2"/>
<dbReference type="PANTHER" id="PTHR43162:SF1">
    <property type="entry name" value="PRESTALK A DIFFERENTIATION PROTEIN A"/>
    <property type="match status" value="1"/>
</dbReference>
<feature type="domain" description="NAD(P)-binding" evidence="2">
    <location>
        <begin position="19"/>
        <end position="179"/>
    </location>
</feature>
<dbReference type="InterPro" id="IPR036291">
    <property type="entry name" value="NAD(P)-bd_dom_sf"/>
</dbReference>
<evidence type="ECO:0000256" key="1">
    <source>
        <dbReference type="SAM" id="MobiDB-lite"/>
    </source>
</evidence>
<dbReference type="InterPro" id="IPR051604">
    <property type="entry name" value="Ergot_Alk_Oxidoreductase"/>
</dbReference>
<evidence type="ECO:0000259" key="2">
    <source>
        <dbReference type="Pfam" id="PF13460"/>
    </source>
</evidence>
<dbReference type="EMBL" id="SOAU01000001">
    <property type="protein sequence ID" value="TDT17079.1"/>
    <property type="molecule type" value="Genomic_DNA"/>
</dbReference>
<dbReference type="RefSeq" id="WP_133869388.1">
    <property type="nucleotide sequence ID" value="NZ_SOAU01000001.1"/>
</dbReference>
<feature type="compositionally biased region" description="Basic and acidic residues" evidence="1">
    <location>
        <begin position="1"/>
        <end position="12"/>
    </location>
</feature>
<evidence type="ECO:0000313" key="4">
    <source>
        <dbReference type="Proteomes" id="UP000294558"/>
    </source>
</evidence>
<dbReference type="Proteomes" id="UP000294558">
    <property type="component" value="Unassembled WGS sequence"/>
</dbReference>
<dbReference type="PANTHER" id="PTHR43162">
    <property type="match status" value="1"/>
</dbReference>
<keyword evidence="4" id="KW-1185">Reference proteome</keyword>
<organism evidence="3 4">
    <name type="scientific">Ilumatobacter fluminis</name>
    <dbReference type="NCBI Taxonomy" id="467091"/>
    <lineage>
        <taxon>Bacteria</taxon>
        <taxon>Bacillati</taxon>
        <taxon>Actinomycetota</taxon>
        <taxon>Acidimicrobiia</taxon>
        <taxon>Acidimicrobiales</taxon>
        <taxon>Ilumatobacteraceae</taxon>
        <taxon>Ilumatobacter</taxon>
    </lineage>
</organism>
<name>A0A4R7I2H1_9ACTN</name>
<dbReference type="Gene3D" id="3.90.25.10">
    <property type="entry name" value="UDP-galactose 4-epimerase, domain 1"/>
    <property type="match status" value="1"/>
</dbReference>
<dbReference type="SUPFAM" id="SSF51735">
    <property type="entry name" value="NAD(P)-binding Rossmann-fold domains"/>
    <property type="match status" value="1"/>
</dbReference>
<feature type="region of interest" description="Disordered" evidence="1">
    <location>
        <begin position="1"/>
        <end position="23"/>
    </location>
</feature>
<sequence>MTNTHDNRHDDQQPVLVLGGTGKTGRRVAQRLEQRGVPVRIASRSGETPFDWEDPSTWGPALDGCRAVYISYYPDLAAPGAPEAVRALADVALERGVRRLVLLSGRGEVEAQRAERAVFDSGADVTVVRCAWFMQNFSEAFLRDAVLSGELVLPGGDALEPWIDTDDIADVAVAALTEPGHVGELYELTSPQLYTLTDLAAELGRATGRDVRYIPVSVDDYAAGAAEQGVPEELVGFLTYLFSEVFGHNAHTADGVQRALGRPARDFATFAAEAAATGAWDASVLAKV</sequence>
<evidence type="ECO:0000313" key="3">
    <source>
        <dbReference type="EMBL" id="TDT17079.1"/>
    </source>
</evidence>
<accession>A0A4R7I2H1</accession>
<reference evidence="3 4" key="1">
    <citation type="submission" date="2019-03" db="EMBL/GenBank/DDBJ databases">
        <title>Sequencing the genomes of 1000 actinobacteria strains.</title>
        <authorList>
            <person name="Klenk H.-P."/>
        </authorList>
    </citation>
    <scope>NUCLEOTIDE SEQUENCE [LARGE SCALE GENOMIC DNA]</scope>
    <source>
        <strain evidence="3 4">DSM 18936</strain>
    </source>
</reference>
<dbReference type="AlphaFoldDB" id="A0A4R7I2H1"/>